<dbReference type="InterPro" id="IPR037171">
    <property type="entry name" value="NagB/RpiA_transferase-like"/>
</dbReference>
<gene>
    <name evidence="2" type="ORF">SAMN05428971_3213</name>
</gene>
<dbReference type="OrthoDB" id="9810967at2"/>
<dbReference type="InterPro" id="IPR052960">
    <property type="entry name" value="GlcN6P_deaminase-like"/>
</dbReference>
<dbReference type="InterPro" id="IPR004547">
    <property type="entry name" value="Glucosamine6P_isomerase"/>
</dbReference>
<dbReference type="AlphaFoldDB" id="A0A1I5F1T6"/>
<sequence>MKLIVTDDYDDMSRIASHHVLGYLTQNRRVNLAITAGRTPVKLYEDLISAIGGYDCYSHVHYYNFDEVAFKGQSREGVTISNLRKLFLSPAKIKETNIHKLTDDNFLDFDRQLQQDGGLDLMLMGLGSDGHFCGNIPGLTRFHHSVVKLPLEGNIAEFIALTEMNGDMQSVPDHYVTMGPMSVMAAKNLLLIVSGENKAWALAQVIEGEVTEQIPASVLKLHPSLLIIADSASAAQLSAESLQRYVQSPV</sequence>
<dbReference type="GO" id="GO:0005975">
    <property type="term" value="P:carbohydrate metabolic process"/>
    <property type="evidence" value="ECO:0007669"/>
    <property type="project" value="InterPro"/>
</dbReference>
<keyword evidence="2" id="KW-0413">Isomerase</keyword>
<dbReference type="Proteomes" id="UP000198968">
    <property type="component" value="Unassembled WGS sequence"/>
</dbReference>
<dbReference type="PANTHER" id="PTHR42892">
    <property type="entry name" value="GLUCOSAMINE-6-PHOSPHATE DEAMINASE-LIKE PROTEIN BT_0258-RELATED"/>
    <property type="match status" value="1"/>
</dbReference>
<name>A0A1I5F1T6_9GAMM</name>
<dbReference type="InterPro" id="IPR018321">
    <property type="entry name" value="Glucosamine6P_isomerase_CS"/>
</dbReference>
<feature type="domain" description="Glucosamine/galactosamine-6-phosphate isomerase" evidence="1">
    <location>
        <begin position="24"/>
        <end position="220"/>
    </location>
</feature>
<dbReference type="InterPro" id="IPR006148">
    <property type="entry name" value="Glc/Gal-6P_isomerase"/>
</dbReference>
<accession>A0A1I5F1T6</accession>
<organism evidence="2 3">
    <name type="scientific">Candidatus Pantoea varia</name>
    <dbReference type="NCBI Taxonomy" id="1881036"/>
    <lineage>
        <taxon>Bacteria</taxon>
        <taxon>Pseudomonadati</taxon>
        <taxon>Pseudomonadota</taxon>
        <taxon>Gammaproteobacteria</taxon>
        <taxon>Enterobacterales</taxon>
        <taxon>Erwiniaceae</taxon>
        <taxon>Pantoea</taxon>
    </lineage>
</organism>
<evidence type="ECO:0000313" key="2">
    <source>
        <dbReference type="EMBL" id="SFO17566.1"/>
    </source>
</evidence>
<keyword evidence="3" id="KW-1185">Reference proteome</keyword>
<dbReference type="PANTHER" id="PTHR42892:SF1">
    <property type="entry name" value="GLUCOSAMINE-6-PHOSPHATE ISOMERASE"/>
    <property type="match status" value="1"/>
</dbReference>
<dbReference type="SUPFAM" id="SSF100950">
    <property type="entry name" value="NagB/RpiA/CoA transferase-like"/>
    <property type="match status" value="1"/>
</dbReference>
<dbReference type="Gene3D" id="3.40.50.1360">
    <property type="match status" value="1"/>
</dbReference>
<proteinExistence type="predicted"/>
<dbReference type="PROSITE" id="PS01161">
    <property type="entry name" value="GLC_GALNAC_ISOMERASE"/>
    <property type="match status" value="1"/>
</dbReference>
<protein>
    <submittedName>
        <fullName evidence="2">6-phosphogluconolactonase/Glucosamine-6-phosphate isomerase/deaminase</fullName>
    </submittedName>
</protein>
<evidence type="ECO:0000259" key="1">
    <source>
        <dbReference type="Pfam" id="PF01182"/>
    </source>
</evidence>
<evidence type="ECO:0000313" key="3">
    <source>
        <dbReference type="Proteomes" id="UP000198968"/>
    </source>
</evidence>
<dbReference type="RefSeq" id="WP_090965349.1">
    <property type="nucleotide sequence ID" value="NZ_FOVG01000003.1"/>
</dbReference>
<dbReference type="EMBL" id="FOVG01000003">
    <property type="protein sequence ID" value="SFO17566.1"/>
    <property type="molecule type" value="Genomic_DNA"/>
</dbReference>
<dbReference type="Pfam" id="PF01182">
    <property type="entry name" value="Glucosamine_iso"/>
    <property type="match status" value="1"/>
</dbReference>
<dbReference type="GO" id="GO:0006044">
    <property type="term" value="P:N-acetylglucosamine metabolic process"/>
    <property type="evidence" value="ECO:0007669"/>
    <property type="project" value="InterPro"/>
</dbReference>
<dbReference type="NCBIfam" id="NF009022">
    <property type="entry name" value="PRK12358.1"/>
    <property type="match status" value="1"/>
</dbReference>
<dbReference type="GO" id="GO:0016853">
    <property type="term" value="F:isomerase activity"/>
    <property type="evidence" value="ECO:0007669"/>
    <property type="project" value="UniProtKB-KW"/>
</dbReference>
<dbReference type="GO" id="GO:0004342">
    <property type="term" value="F:glucosamine-6-phosphate deaminase activity"/>
    <property type="evidence" value="ECO:0007669"/>
    <property type="project" value="InterPro"/>
</dbReference>
<dbReference type="CDD" id="cd01399">
    <property type="entry name" value="GlcN6P_deaminase"/>
    <property type="match status" value="1"/>
</dbReference>
<reference evidence="3" key="1">
    <citation type="submission" date="2016-10" db="EMBL/GenBank/DDBJ databases">
        <authorList>
            <person name="Varghese N."/>
            <person name="Submissions S."/>
        </authorList>
    </citation>
    <scope>NUCLEOTIDE SEQUENCE [LARGE SCALE GENOMIC DNA]</scope>
    <source>
        <strain evidence="3">OV426</strain>
    </source>
</reference>